<dbReference type="EMBL" id="JBHRZG010000006">
    <property type="protein sequence ID" value="MFC3832218.1"/>
    <property type="molecule type" value="Genomic_DNA"/>
</dbReference>
<gene>
    <name evidence="1" type="ORF">ACFOSB_05055</name>
</gene>
<sequence>MRADRPRDAALRADVNGLGTSRRSLRADQQRWEIDAILELRGERTPCDCAAVGTGPGLTVISVTSPLWWTPPPS</sequence>
<evidence type="ECO:0000313" key="1">
    <source>
        <dbReference type="EMBL" id="MFC3832218.1"/>
    </source>
</evidence>
<evidence type="ECO:0000313" key="2">
    <source>
        <dbReference type="Proteomes" id="UP001595803"/>
    </source>
</evidence>
<proteinExistence type="predicted"/>
<dbReference type="Proteomes" id="UP001595803">
    <property type="component" value="Unassembled WGS sequence"/>
</dbReference>
<accession>A0ABV7Z564</accession>
<keyword evidence="2" id="KW-1185">Reference proteome</keyword>
<dbReference type="RefSeq" id="WP_322474338.1">
    <property type="nucleotide sequence ID" value="NZ_JBHRZG010000006.1"/>
</dbReference>
<reference evidence="2" key="1">
    <citation type="journal article" date="2019" name="Int. J. Syst. Evol. Microbiol.">
        <title>The Global Catalogue of Microorganisms (GCM) 10K type strain sequencing project: providing services to taxonomists for standard genome sequencing and annotation.</title>
        <authorList>
            <consortium name="The Broad Institute Genomics Platform"/>
            <consortium name="The Broad Institute Genome Sequencing Center for Infectious Disease"/>
            <person name="Wu L."/>
            <person name="Ma J."/>
        </authorList>
    </citation>
    <scope>NUCLEOTIDE SEQUENCE [LARGE SCALE GENOMIC DNA]</scope>
    <source>
        <strain evidence="2">CCTCC AB 2017081</strain>
    </source>
</reference>
<name>A0ABV7Z564_9DEIO</name>
<organism evidence="1 2">
    <name type="scientific">Deinococcus rufus</name>
    <dbReference type="NCBI Taxonomy" id="2136097"/>
    <lineage>
        <taxon>Bacteria</taxon>
        <taxon>Thermotogati</taxon>
        <taxon>Deinococcota</taxon>
        <taxon>Deinococci</taxon>
        <taxon>Deinococcales</taxon>
        <taxon>Deinococcaceae</taxon>
        <taxon>Deinococcus</taxon>
    </lineage>
</organism>
<comment type="caution">
    <text evidence="1">The sequence shown here is derived from an EMBL/GenBank/DDBJ whole genome shotgun (WGS) entry which is preliminary data.</text>
</comment>
<protein>
    <submittedName>
        <fullName evidence="1">Uncharacterized protein</fullName>
    </submittedName>
</protein>